<proteinExistence type="predicted"/>
<keyword evidence="2" id="KW-0472">Membrane</keyword>
<sequence>MARHSNFYILPLFFAVAILTVLYISWADLSSCMSLPLIPRTGSKFWDDLPTVPPTTTDPPGLTAIPILHRKNYSKLPQWDFDDKYKTDRRDTRPHSIVRAVCGRRSSQTRS</sequence>
<feature type="compositionally biased region" description="Basic and acidic residues" evidence="1">
    <location>
        <begin position="85"/>
        <end position="94"/>
    </location>
</feature>
<keyword evidence="4" id="KW-1185">Reference proteome</keyword>
<keyword evidence="2" id="KW-0812">Transmembrane</keyword>
<name>A0AAW0P6X6_9GOBI</name>
<evidence type="ECO:0000313" key="3">
    <source>
        <dbReference type="EMBL" id="KAK7918845.1"/>
    </source>
</evidence>
<reference evidence="4" key="1">
    <citation type="submission" date="2024-04" db="EMBL/GenBank/DDBJ databases">
        <title>Salinicola lusitanus LLJ914,a marine bacterium isolated from the Okinawa Trough.</title>
        <authorList>
            <person name="Li J."/>
        </authorList>
    </citation>
    <scope>NUCLEOTIDE SEQUENCE [LARGE SCALE GENOMIC DNA]</scope>
</reference>
<organism evidence="3 4">
    <name type="scientific">Mugilogobius chulae</name>
    <name type="common">yellowstripe goby</name>
    <dbReference type="NCBI Taxonomy" id="88201"/>
    <lineage>
        <taxon>Eukaryota</taxon>
        <taxon>Metazoa</taxon>
        <taxon>Chordata</taxon>
        <taxon>Craniata</taxon>
        <taxon>Vertebrata</taxon>
        <taxon>Euteleostomi</taxon>
        <taxon>Actinopterygii</taxon>
        <taxon>Neopterygii</taxon>
        <taxon>Teleostei</taxon>
        <taxon>Neoteleostei</taxon>
        <taxon>Acanthomorphata</taxon>
        <taxon>Gobiaria</taxon>
        <taxon>Gobiiformes</taxon>
        <taxon>Gobioidei</taxon>
        <taxon>Gobiidae</taxon>
        <taxon>Gobionellinae</taxon>
        <taxon>Mugilogobius</taxon>
    </lineage>
</organism>
<protein>
    <submittedName>
        <fullName evidence="3">Uncharacterized protein</fullName>
    </submittedName>
</protein>
<comment type="caution">
    <text evidence="3">The sequence shown here is derived from an EMBL/GenBank/DDBJ whole genome shotgun (WGS) entry which is preliminary data.</text>
</comment>
<evidence type="ECO:0000256" key="2">
    <source>
        <dbReference type="SAM" id="Phobius"/>
    </source>
</evidence>
<dbReference type="Proteomes" id="UP001460270">
    <property type="component" value="Unassembled WGS sequence"/>
</dbReference>
<feature type="region of interest" description="Disordered" evidence="1">
    <location>
        <begin position="85"/>
        <end position="111"/>
    </location>
</feature>
<evidence type="ECO:0000256" key="1">
    <source>
        <dbReference type="SAM" id="MobiDB-lite"/>
    </source>
</evidence>
<keyword evidence="2" id="KW-1133">Transmembrane helix</keyword>
<dbReference type="EMBL" id="JBBPFD010000007">
    <property type="protein sequence ID" value="KAK7918845.1"/>
    <property type="molecule type" value="Genomic_DNA"/>
</dbReference>
<accession>A0AAW0P6X6</accession>
<dbReference type="AlphaFoldDB" id="A0AAW0P6X6"/>
<evidence type="ECO:0000313" key="4">
    <source>
        <dbReference type="Proteomes" id="UP001460270"/>
    </source>
</evidence>
<gene>
    <name evidence="3" type="ORF">WMY93_010129</name>
</gene>
<feature type="transmembrane region" description="Helical" evidence="2">
    <location>
        <begin position="7"/>
        <end position="26"/>
    </location>
</feature>